<proteinExistence type="inferred from homology"/>
<comment type="caution">
    <text evidence="10">The sequence shown here is derived from an EMBL/GenBank/DDBJ whole genome shotgun (WGS) entry which is preliminary data.</text>
</comment>
<evidence type="ECO:0000256" key="4">
    <source>
        <dbReference type="ARBA" id="ARBA00022801"/>
    </source>
</evidence>
<evidence type="ECO:0000256" key="1">
    <source>
        <dbReference type="ARBA" id="ARBA00001947"/>
    </source>
</evidence>
<evidence type="ECO:0000256" key="2">
    <source>
        <dbReference type="ARBA" id="ARBA00005988"/>
    </source>
</evidence>
<accession>A0AAV9G3U6</accession>
<keyword evidence="11" id="KW-1185">Reference proteome</keyword>
<evidence type="ECO:0000256" key="7">
    <source>
        <dbReference type="PROSITE-ProRule" id="PRU01379"/>
    </source>
</evidence>
<keyword evidence="4" id="KW-0378">Hydrolase</keyword>
<dbReference type="AlphaFoldDB" id="A0AAV9G3U6"/>
<keyword evidence="3" id="KW-0645">Protease</keyword>
<dbReference type="PANTHER" id="PTHR11705:SF143">
    <property type="entry name" value="SLL0236 PROTEIN"/>
    <property type="match status" value="1"/>
</dbReference>
<keyword evidence="5" id="KW-0862">Zinc</keyword>
<comment type="cofactor">
    <cofactor evidence="1">
        <name>Zn(2+)</name>
        <dbReference type="ChEBI" id="CHEBI:29105"/>
    </cofactor>
</comment>
<sequence>MGPLNGSEDDDSESDEPPRVYGGAKPKADLAFFGDRVSKVVCDAPARYLQLITESEFLQQQCGTNEGTIPIGVGDRFQKGAVTPIGIGSQVPANLTTVYNVVEIQSATRALVREYNLEYFETPFKTHENATMFGIKVPPANAGGASNFTVLLEAGIHARERGGPDHLLNFVSDLLWAEKQSTGLIYGGVEYTATEVQKARSIGFVVLPLVNPDGVAFDHATNACWRKNRNPASAVPDDDVSVGIDLNRNFPPAWDYRTAMAPNTTEWTISDEANSEVFRGTAPLSEPEAQNVVWTMDQIPELRWFLDLHSMAGMMLYGWGLDTNQGKDESMNLVNKAYDGKRGAIPDNRARGYVYGEYYDPEEYLAATITATNVADAMLAAGGRNYFAQQSAGLYPAPGSSADHPMYRALQDPAKKWANGFTLEFGQANDEAKCEFYPTVEMHQLSMMETGAAFMEFLLSAAKFS</sequence>
<feature type="domain" description="Peptidase M14" evidence="9">
    <location>
        <begin position="97"/>
        <end position="461"/>
    </location>
</feature>
<reference evidence="10" key="1">
    <citation type="journal article" date="2023" name="Mol. Phylogenet. Evol.">
        <title>Genome-scale phylogeny and comparative genomics of the fungal order Sordariales.</title>
        <authorList>
            <person name="Hensen N."/>
            <person name="Bonometti L."/>
            <person name="Westerberg I."/>
            <person name="Brannstrom I.O."/>
            <person name="Guillou S."/>
            <person name="Cros-Aarteil S."/>
            <person name="Calhoun S."/>
            <person name="Haridas S."/>
            <person name="Kuo A."/>
            <person name="Mondo S."/>
            <person name="Pangilinan J."/>
            <person name="Riley R."/>
            <person name="LaButti K."/>
            <person name="Andreopoulos B."/>
            <person name="Lipzen A."/>
            <person name="Chen C."/>
            <person name="Yan M."/>
            <person name="Daum C."/>
            <person name="Ng V."/>
            <person name="Clum A."/>
            <person name="Steindorff A."/>
            <person name="Ohm R.A."/>
            <person name="Martin F."/>
            <person name="Silar P."/>
            <person name="Natvig D.O."/>
            <person name="Lalanne C."/>
            <person name="Gautier V."/>
            <person name="Ament-Velasquez S.L."/>
            <person name="Kruys A."/>
            <person name="Hutchinson M.I."/>
            <person name="Powell A.J."/>
            <person name="Barry K."/>
            <person name="Miller A.N."/>
            <person name="Grigoriev I.V."/>
            <person name="Debuchy R."/>
            <person name="Gladieux P."/>
            <person name="Hiltunen Thoren M."/>
            <person name="Johannesson H."/>
        </authorList>
    </citation>
    <scope>NUCLEOTIDE SEQUENCE</scope>
    <source>
        <strain evidence="10">PSN243</strain>
    </source>
</reference>
<evidence type="ECO:0000256" key="6">
    <source>
        <dbReference type="ARBA" id="ARBA00023049"/>
    </source>
</evidence>
<comment type="similarity">
    <text evidence="2 7">Belongs to the peptidase M14 family.</text>
</comment>
<protein>
    <recommendedName>
        <fullName evidence="9">Peptidase M14 domain-containing protein</fullName>
    </recommendedName>
</protein>
<reference evidence="10" key="2">
    <citation type="submission" date="2023-05" db="EMBL/GenBank/DDBJ databases">
        <authorList>
            <consortium name="Lawrence Berkeley National Laboratory"/>
            <person name="Steindorff A."/>
            <person name="Hensen N."/>
            <person name="Bonometti L."/>
            <person name="Westerberg I."/>
            <person name="Brannstrom I.O."/>
            <person name="Guillou S."/>
            <person name="Cros-Aarteil S."/>
            <person name="Calhoun S."/>
            <person name="Haridas S."/>
            <person name="Kuo A."/>
            <person name="Mondo S."/>
            <person name="Pangilinan J."/>
            <person name="Riley R."/>
            <person name="Labutti K."/>
            <person name="Andreopoulos B."/>
            <person name="Lipzen A."/>
            <person name="Chen C."/>
            <person name="Yanf M."/>
            <person name="Daum C."/>
            <person name="Ng V."/>
            <person name="Clum A."/>
            <person name="Ohm R."/>
            <person name="Martin F."/>
            <person name="Silar P."/>
            <person name="Natvig D."/>
            <person name="Lalanne C."/>
            <person name="Gautier V."/>
            <person name="Ament-Velasquez S.L."/>
            <person name="Kruys A."/>
            <person name="Hutchinson M.I."/>
            <person name="Powell A.J."/>
            <person name="Barry K."/>
            <person name="Miller A.N."/>
            <person name="Grigoriev I.V."/>
            <person name="Debuchy R."/>
            <person name="Gladieux P."/>
            <person name="Thoren M.H."/>
            <person name="Johannesson H."/>
        </authorList>
    </citation>
    <scope>NUCLEOTIDE SEQUENCE</scope>
    <source>
        <strain evidence="10">PSN243</strain>
    </source>
</reference>
<dbReference type="GO" id="GO:0008270">
    <property type="term" value="F:zinc ion binding"/>
    <property type="evidence" value="ECO:0007669"/>
    <property type="project" value="InterPro"/>
</dbReference>
<dbReference type="Gene3D" id="3.40.630.10">
    <property type="entry name" value="Zn peptidases"/>
    <property type="match status" value="1"/>
</dbReference>
<dbReference type="PANTHER" id="PTHR11705">
    <property type="entry name" value="PROTEASE FAMILY M14 CARBOXYPEPTIDASE A,B"/>
    <property type="match status" value="1"/>
</dbReference>
<evidence type="ECO:0000259" key="9">
    <source>
        <dbReference type="PROSITE" id="PS52035"/>
    </source>
</evidence>
<dbReference type="SUPFAM" id="SSF53187">
    <property type="entry name" value="Zn-dependent exopeptidases"/>
    <property type="match status" value="1"/>
</dbReference>
<organism evidence="10 11">
    <name type="scientific">Podospora aff. communis PSN243</name>
    <dbReference type="NCBI Taxonomy" id="3040156"/>
    <lineage>
        <taxon>Eukaryota</taxon>
        <taxon>Fungi</taxon>
        <taxon>Dikarya</taxon>
        <taxon>Ascomycota</taxon>
        <taxon>Pezizomycotina</taxon>
        <taxon>Sordariomycetes</taxon>
        <taxon>Sordariomycetidae</taxon>
        <taxon>Sordariales</taxon>
        <taxon>Podosporaceae</taxon>
        <taxon>Podospora</taxon>
    </lineage>
</organism>
<evidence type="ECO:0000256" key="3">
    <source>
        <dbReference type="ARBA" id="ARBA00022670"/>
    </source>
</evidence>
<dbReference type="GO" id="GO:0006508">
    <property type="term" value="P:proteolysis"/>
    <property type="evidence" value="ECO:0007669"/>
    <property type="project" value="UniProtKB-KW"/>
</dbReference>
<dbReference type="EMBL" id="MU866046">
    <property type="protein sequence ID" value="KAK4441920.1"/>
    <property type="molecule type" value="Genomic_DNA"/>
</dbReference>
<gene>
    <name evidence="10" type="ORF">QBC34DRAFT_489089</name>
</gene>
<dbReference type="GO" id="GO:0004181">
    <property type="term" value="F:metallocarboxypeptidase activity"/>
    <property type="evidence" value="ECO:0007669"/>
    <property type="project" value="InterPro"/>
</dbReference>
<dbReference type="Pfam" id="PF00246">
    <property type="entry name" value="Peptidase_M14"/>
    <property type="match status" value="1"/>
</dbReference>
<evidence type="ECO:0000313" key="10">
    <source>
        <dbReference type="EMBL" id="KAK4441920.1"/>
    </source>
</evidence>
<feature type="region of interest" description="Disordered" evidence="8">
    <location>
        <begin position="1"/>
        <end position="21"/>
    </location>
</feature>
<name>A0AAV9G3U6_9PEZI</name>
<dbReference type="SMART" id="SM00631">
    <property type="entry name" value="Zn_pept"/>
    <property type="match status" value="1"/>
</dbReference>
<evidence type="ECO:0000256" key="8">
    <source>
        <dbReference type="SAM" id="MobiDB-lite"/>
    </source>
</evidence>
<comment type="caution">
    <text evidence="7">Lacks conserved residue(s) required for the propagation of feature annotation.</text>
</comment>
<dbReference type="PROSITE" id="PS52035">
    <property type="entry name" value="PEPTIDASE_M14"/>
    <property type="match status" value="1"/>
</dbReference>
<keyword evidence="6" id="KW-0482">Metalloprotease</keyword>
<evidence type="ECO:0000313" key="11">
    <source>
        <dbReference type="Proteomes" id="UP001321760"/>
    </source>
</evidence>
<dbReference type="InterPro" id="IPR000834">
    <property type="entry name" value="Peptidase_M14"/>
</dbReference>
<evidence type="ECO:0000256" key="5">
    <source>
        <dbReference type="ARBA" id="ARBA00022833"/>
    </source>
</evidence>
<dbReference type="Proteomes" id="UP001321760">
    <property type="component" value="Unassembled WGS sequence"/>
</dbReference>